<protein>
    <recommendedName>
        <fullName evidence="4">Guanosine-3',5'-bis(diphosphate) 3'-pyrophosphohydrolase MESH1</fullName>
        <ecNumber evidence="1">3.1.7.2</ecNumber>
    </recommendedName>
    <alternativeName>
        <fullName evidence="5">Metazoan SpoT homolog 1</fullName>
    </alternativeName>
    <alternativeName>
        <fullName evidence="6">Penta-phosphate guanosine-3'-pyrophosphohydrolase</fullName>
    </alternativeName>
</protein>
<evidence type="ECO:0000256" key="5">
    <source>
        <dbReference type="ARBA" id="ARBA00041464"/>
    </source>
</evidence>
<feature type="domain" description="HD" evidence="9">
    <location>
        <begin position="70"/>
        <end position="164"/>
    </location>
</feature>
<dbReference type="EMBL" id="KV918804">
    <property type="protein sequence ID" value="OSX78845.1"/>
    <property type="molecule type" value="Genomic_DNA"/>
</dbReference>
<organism evidence="10 11">
    <name type="scientific">Porphyra umbilicalis</name>
    <name type="common">Purple laver</name>
    <name type="synonym">Red alga</name>
    <dbReference type="NCBI Taxonomy" id="2786"/>
    <lineage>
        <taxon>Eukaryota</taxon>
        <taxon>Rhodophyta</taxon>
        <taxon>Bangiophyceae</taxon>
        <taxon>Bangiales</taxon>
        <taxon>Bangiaceae</taxon>
        <taxon>Porphyra</taxon>
    </lineage>
</organism>
<dbReference type="CDD" id="cd00077">
    <property type="entry name" value="HDc"/>
    <property type="match status" value="1"/>
</dbReference>
<dbReference type="AlphaFoldDB" id="A0A1X6PDQ3"/>
<feature type="transmembrane region" description="Helical" evidence="8">
    <location>
        <begin position="12"/>
        <end position="29"/>
    </location>
</feature>
<dbReference type="PANTHER" id="PTHR46246">
    <property type="entry name" value="GUANOSINE-3',5'-BIS(DIPHOSPHATE) 3'-PYROPHOSPHOHYDROLASE MESH1"/>
    <property type="match status" value="1"/>
</dbReference>
<comment type="similarity">
    <text evidence="3">Belongs to the MESH1 family.</text>
</comment>
<dbReference type="Pfam" id="PF13328">
    <property type="entry name" value="HD_4"/>
    <property type="match status" value="1"/>
</dbReference>
<feature type="transmembrane region" description="Helical" evidence="8">
    <location>
        <begin position="35"/>
        <end position="55"/>
    </location>
</feature>
<dbReference type="OrthoDB" id="430679at2759"/>
<dbReference type="PANTHER" id="PTHR46246:SF1">
    <property type="entry name" value="GUANOSINE-3',5'-BIS(DIPHOSPHATE) 3'-PYROPHOSPHOHYDROLASE MESH1"/>
    <property type="match status" value="1"/>
</dbReference>
<comment type="catalytic activity">
    <reaction evidence="7">
        <text>guanosine 3',5'-bis(diphosphate) + H2O = GDP + diphosphate + H(+)</text>
        <dbReference type="Rhea" id="RHEA:14253"/>
        <dbReference type="ChEBI" id="CHEBI:15377"/>
        <dbReference type="ChEBI" id="CHEBI:15378"/>
        <dbReference type="ChEBI" id="CHEBI:33019"/>
        <dbReference type="ChEBI" id="CHEBI:58189"/>
        <dbReference type="ChEBI" id="CHEBI:77828"/>
        <dbReference type="EC" id="3.1.7.2"/>
    </reaction>
</comment>
<dbReference type="Gene3D" id="1.10.3210.10">
    <property type="entry name" value="Hypothetical protein af1432"/>
    <property type="match status" value="1"/>
</dbReference>
<evidence type="ECO:0000313" key="10">
    <source>
        <dbReference type="EMBL" id="OSX78845.1"/>
    </source>
</evidence>
<gene>
    <name evidence="10" type="ORF">BU14_0098s0072</name>
</gene>
<dbReference type="SUPFAM" id="SSF109604">
    <property type="entry name" value="HD-domain/PDEase-like"/>
    <property type="match status" value="1"/>
</dbReference>
<sequence length="239" mass="24335">MDTSAIDVRPTAFFMTGVAVGATSLYLLWRPRAAAAAPPAADVSLVLSAAAYAAIAHRAQKRKHALQSPYIEHPLGVAALLAEAGFTDAPTLAAAMLHDTVEDTAVSPADLHATFGPVVAGIVAEVTDDKALPKAARKAAQVAHAPTASDAAKAVKLADKLHNLTDLCGGPPVGWSADRVREYFAWSARVVDGCRSVRGVAAQALLSRVDDVLARAGEAAVVAEAAAKAAPPVEGGAAP</sequence>
<evidence type="ECO:0000256" key="7">
    <source>
        <dbReference type="ARBA" id="ARBA00047968"/>
    </source>
</evidence>
<keyword evidence="8" id="KW-0812">Transmembrane</keyword>
<evidence type="ECO:0000256" key="6">
    <source>
        <dbReference type="ARBA" id="ARBA00041770"/>
    </source>
</evidence>
<evidence type="ECO:0000256" key="2">
    <source>
        <dbReference type="ARBA" id="ARBA00037781"/>
    </source>
</evidence>
<dbReference type="InterPro" id="IPR003607">
    <property type="entry name" value="HD/PDEase_dom"/>
</dbReference>
<keyword evidence="8" id="KW-1133">Transmembrane helix</keyword>
<dbReference type="GO" id="GO:0008893">
    <property type="term" value="F:guanosine-3',5'-bis(diphosphate) 3'-diphosphatase activity"/>
    <property type="evidence" value="ECO:0007669"/>
    <property type="project" value="UniProtKB-EC"/>
</dbReference>
<keyword evidence="11" id="KW-1185">Reference proteome</keyword>
<dbReference type="SMART" id="SM00471">
    <property type="entry name" value="HDc"/>
    <property type="match status" value="1"/>
</dbReference>
<evidence type="ECO:0000256" key="8">
    <source>
        <dbReference type="SAM" id="Phobius"/>
    </source>
</evidence>
<evidence type="ECO:0000259" key="9">
    <source>
        <dbReference type="PROSITE" id="PS51831"/>
    </source>
</evidence>
<dbReference type="Proteomes" id="UP000218209">
    <property type="component" value="Unassembled WGS sequence"/>
</dbReference>
<evidence type="ECO:0000313" key="11">
    <source>
        <dbReference type="Proteomes" id="UP000218209"/>
    </source>
</evidence>
<name>A0A1X6PDQ3_PORUM</name>
<dbReference type="InterPro" id="IPR006674">
    <property type="entry name" value="HD_domain"/>
</dbReference>
<dbReference type="InterPro" id="IPR052194">
    <property type="entry name" value="MESH1"/>
</dbReference>
<dbReference type="PROSITE" id="PS51831">
    <property type="entry name" value="HD"/>
    <property type="match status" value="1"/>
</dbReference>
<keyword evidence="8" id="KW-0472">Membrane</keyword>
<evidence type="ECO:0000256" key="3">
    <source>
        <dbReference type="ARBA" id="ARBA00038354"/>
    </source>
</evidence>
<proteinExistence type="inferred from homology"/>
<accession>A0A1X6PDQ3</accession>
<comment type="function">
    <text evidence="2">ppGpp hydrolyzing enzyme involved in starvation response.</text>
</comment>
<evidence type="ECO:0000256" key="4">
    <source>
        <dbReference type="ARBA" id="ARBA00040793"/>
    </source>
</evidence>
<evidence type="ECO:0000256" key="1">
    <source>
        <dbReference type="ARBA" id="ARBA00024387"/>
    </source>
</evidence>
<reference evidence="10 11" key="1">
    <citation type="submission" date="2017-03" db="EMBL/GenBank/DDBJ databases">
        <title>WGS assembly of Porphyra umbilicalis.</title>
        <authorList>
            <person name="Brawley S.H."/>
            <person name="Blouin N.A."/>
            <person name="Ficko-Blean E."/>
            <person name="Wheeler G.L."/>
            <person name="Lohr M."/>
            <person name="Goodson H.V."/>
            <person name="Jenkins J.W."/>
            <person name="Blaby-Haas C.E."/>
            <person name="Helliwell K.E."/>
            <person name="Chan C."/>
            <person name="Marriage T."/>
            <person name="Bhattacharya D."/>
            <person name="Klein A.S."/>
            <person name="Badis Y."/>
            <person name="Brodie J."/>
            <person name="Cao Y."/>
            <person name="Collen J."/>
            <person name="Dittami S.M."/>
            <person name="Gachon C.M."/>
            <person name="Green B.R."/>
            <person name="Karpowicz S."/>
            <person name="Kim J.W."/>
            <person name="Kudahl U."/>
            <person name="Lin S."/>
            <person name="Michel G."/>
            <person name="Mittag M."/>
            <person name="Olson B.J."/>
            <person name="Pangilinan J."/>
            <person name="Peng Y."/>
            <person name="Qiu H."/>
            <person name="Shu S."/>
            <person name="Singer J.T."/>
            <person name="Smith A.G."/>
            <person name="Sprecher B.N."/>
            <person name="Wagner V."/>
            <person name="Wang W."/>
            <person name="Wang Z.-Y."/>
            <person name="Yan J."/>
            <person name="Yarish C."/>
            <person name="Zoeuner-Riek S."/>
            <person name="Zhuang Y."/>
            <person name="Zou Y."/>
            <person name="Lindquist E.A."/>
            <person name="Grimwood J."/>
            <person name="Barry K."/>
            <person name="Rokhsar D.S."/>
            <person name="Schmutz J."/>
            <person name="Stiller J.W."/>
            <person name="Grossman A.R."/>
            <person name="Prochnik S.E."/>
        </authorList>
    </citation>
    <scope>NUCLEOTIDE SEQUENCE [LARGE SCALE GENOMIC DNA]</scope>
    <source>
        <strain evidence="10">4086291</strain>
    </source>
</reference>
<dbReference type="EC" id="3.1.7.2" evidence="1"/>